<keyword evidence="2" id="KW-0449">Lipoprotein</keyword>
<dbReference type="InterPro" id="IPR043129">
    <property type="entry name" value="ATPase_NBD"/>
</dbReference>
<dbReference type="RefSeq" id="WP_103123346.1">
    <property type="nucleotide sequence ID" value="NZ_DF978421.1"/>
</dbReference>
<proteinExistence type="predicted"/>
<evidence type="ECO:0000313" key="3">
    <source>
        <dbReference type="Proteomes" id="UP000236527"/>
    </source>
</evidence>
<dbReference type="EMBL" id="BDGE01000001">
    <property type="protein sequence ID" value="GBE90388.1"/>
    <property type="molecule type" value="Genomic_DNA"/>
</dbReference>
<name>A0A2H6LB30_9NOSO</name>
<comment type="caution">
    <text evidence="2">The sequence shown here is derived from an EMBL/GenBank/DDBJ whole genome shotgun (WGS) entry which is preliminary data.</text>
</comment>
<protein>
    <submittedName>
        <fullName evidence="2">Lipoprotein</fullName>
    </submittedName>
</protein>
<evidence type="ECO:0000313" key="2">
    <source>
        <dbReference type="EMBL" id="GBE90388.1"/>
    </source>
</evidence>
<keyword evidence="3" id="KW-1185">Reference proteome</keyword>
<reference evidence="3" key="1">
    <citation type="journal article" date="2018" name="Genome Announc.">
        <title>Draft Genome Sequence of the Nitrogen-Fixing and Hormogonia-Inducing Cyanobacterium Nostoc cycadae Strain WK-1, Isolated from the Coralloid Roots of Cycas revoluta.</title>
        <authorList>
            <person name="Kanesaki Y."/>
            <person name="Hirose M."/>
            <person name="Hirose Y."/>
            <person name="Fujisawa T."/>
            <person name="Nakamura Y."/>
            <person name="Watanabe S."/>
            <person name="Matsunaga S."/>
            <person name="Uchida H."/>
            <person name="Murakami A."/>
        </authorList>
    </citation>
    <scope>NUCLEOTIDE SEQUENCE [LARGE SCALE GENOMIC DNA]</scope>
    <source>
        <strain evidence="3">WK-1</strain>
    </source>
</reference>
<feature type="compositionally biased region" description="Low complexity" evidence="1">
    <location>
        <begin position="382"/>
        <end position="396"/>
    </location>
</feature>
<accession>A0A2H6LB30</accession>
<feature type="region of interest" description="Disordered" evidence="1">
    <location>
        <begin position="379"/>
        <end position="428"/>
    </location>
</feature>
<sequence length="1391" mass="153459">MTSRADEIQKLIADIDNLLTNNGKRLPKLLSGQAPEAREVLERVRNFLVNLKETEDLQGYLPQPTGQMQTSPLLAKFAEQVNHPSSRELSSSESAENSVLSSQFKSELAILIQPLQAELTALLQERSTLMQEIRQLEQRRLQNYSLSQQLANQEQIIGEFLQVLMSRLVPTVAPHINSNMANELNAVSSSQHNIIERTAATGVSALESSTQVERLTQFAKELDQRLLSLDGTVNVVFDALQRNINTYHESLSQALARMHSTGLQGEQLLVSFLNNWTQQLQQLPTTIPAAVVQETSGRSPFPTKEDAVTVETTPPAITKIEATNPALELPQPEVEFASDVATNDLDAMLLELTGIVNQTGDNSTTPLELEGLDEWDQLADDTPQQPLNSPSLLPTSAWEQGTGNREQTPQSLNSPSLLPTPEAVTPPPELLEIFSDSAPEKMELTDTDEVDQLYASLFNISPVTQPSVEPKPEEPTPDFSANIIDTAPLSTPVKEPETSLGVTADFAALNTSDNPPLTPLFDGNVGLPESIFTQSDAGLFEPSSTPPPNIPTDSLQFIDLSSDFQQKLFFEEEPELFSATLSYSPSLRENIPVQPEHTDTITSLSELFAEASSEENLWTGLSPAEIALTLDEATPEIADTSDAEPQENLSDIYIAASPQENLLAPEVMQSANLPEISLNESQLQQLNQDLANFDELLNYQSADVYSLAESEPPDVTFPHPQTVDHTPNVAFSRPAVPPIAPISLPQTQADLNFSPANEKKKEAATGSISPSQIELTVDVHNSVWYLGIDLGTTGISAALLNRSQSVVYPIYWSAENIPGATSFQHSFRLPAEVYLPNASVSSGGTNVKSSQCSAQLKPYLQVAIPYKNEEQKWEPVLQFNEFSAGPLIWVVRSLSKLLLTLKSDRQSTTQGLVAMAVGINQPTFHTIVGKIAGVICTCPSSWSEQYRFNVREALLTSKLIQHPQQVFFVEEAIASLISLFDQSHGEIIQVSDRTGLQPVQTTESLLGNTLVINIGATATEMALVDVPEHLLQLAHQDFMLHSFPYASKGIEQDIICQLLIPPKYRQSRKDIADSGQNNTSSSWHWQPAFPDIDKMQWQSLGLDKFDLPRAGEPDIGVRIRLQQRLESSILGQAALEAALALKLILQHQENFTLDLADQQWQLQRRDLENQVFVPFVRRLNRELNKLLVARGIPTEAINQAILTGGVASLGVVHHWLKQKLPNAKIMQDAYLGENGAPNCSRVALGLAMLPLHPQILEEPRQQYTDYFLFTELLRLLPERSLSFNEVLQLFEGRGINTSICQQRLLAFLEGELPAGLIPSPPESAWLTQNSSQNLDYQAIATAPLFEKQGNLSYRPNSQQLSALRRYLAAVKTSTQQSLEEPYTVNFVNVPM</sequence>
<feature type="compositionally biased region" description="Polar residues" evidence="1">
    <location>
        <begin position="397"/>
        <end position="417"/>
    </location>
</feature>
<dbReference type="Proteomes" id="UP000236527">
    <property type="component" value="Unassembled WGS sequence"/>
</dbReference>
<organism evidence="2 3">
    <name type="scientific">Nostoc cycadae WK-1</name>
    <dbReference type="NCBI Taxonomy" id="1861711"/>
    <lineage>
        <taxon>Bacteria</taxon>
        <taxon>Bacillati</taxon>
        <taxon>Cyanobacteriota</taxon>
        <taxon>Cyanophyceae</taxon>
        <taxon>Nostocales</taxon>
        <taxon>Nostocaceae</taxon>
        <taxon>Nostoc</taxon>
    </lineage>
</organism>
<gene>
    <name evidence="2" type="ORF">NCWK1_0104</name>
</gene>
<dbReference type="SUPFAM" id="SSF53067">
    <property type="entry name" value="Actin-like ATPase domain"/>
    <property type="match status" value="2"/>
</dbReference>
<evidence type="ECO:0000256" key="1">
    <source>
        <dbReference type="SAM" id="MobiDB-lite"/>
    </source>
</evidence>